<gene>
    <name evidence="1" type="ORF">LNKW23_47880</name>
</gene>
<reference evidence="1 2" key="1">
    <citation type="submission" date="2023-04" db="EMBL/GenBank/DDBJ databases">
        <title>Marinoamorphus aggregata gen. nov., sp. Nov., isolate from tissue of brittle star Ophioplocus japonicus.</title>
        <authorList>
            <person name="Kawano K."/>
            <person name="Sawayama S."/>
            <person name="Nakagawa S."/>
        </authorList>
    </citation>
    <scope>NUCLEOTIDE SEQUENCE [LARGE SCALE GENOMIC DNA]</scope>
    <source>
        <strain evidence="1 2">NKW23</strain>
    </source>
</reference>
<protein>
    <recommendedName>
        <fullName evidence="3">Restriction endonuclease domain-containing protein</fullName>
    </recommendedName>
</protein>
<name>A0ABQ6LU06_9RHOB</name>
<evidence type="ECO:0000313" key="1">
    <source>
        <dbReference type="EMBL" id="GMG85565.1"/>
    </source>
</evidence>
<sequence>MTEHRAVATSRATYQDVLDAPEHVIAEILNGRLHLQPRPRSRHALACSTLGGEIGGSLPLCGCGLSCSKGRFLQLLSTHTRRIGPWRLCLRAKRSSTFAQKALRSAKRSRS</sequence>
<evidence type="ECO:0000313" key="2">
    <source>
        <dbReference type="Proteomes" id="UP001239909"/>
    </source>
</evidence>
<evidence type="ECO:0008006" key="3">
    <source>
        <dbReference type="Google" id="ProtNLM"/>
    </source>
</evidence>
<keyword evidence="2" id="KW-1185">Reference proteome</keyword>
<accession>A0ABQ6LU06</accession>
<comment type="caution">
    <text evidence="1">The sequence shown here is derived from an EMBL/GenBank/DDBJ whole genome shotgun (WGS) entry which is preliminary data.</text>
</comment>
<organism evidence="1 2">
    <name type="scientific">Paralimibaculum aggregatum</name>
    <dbReference type="NCBI Taxonomy" id="3036245"/>
    <lineage>
        <taxon>Bacteria</taxon>
        <taxon>Pseudomonadati</taxon>
        <taxon>Pseudomonadota</taxon>
        <taxon>Alphaproteobacteria</taxon>
        <taxon>Rhodobacterales</taxon>
        <taxon>Paracoccaceae</taxon>
        <taxon>Paralimibaculum</taxon>
    </lineage>
</organism>
<dbReference type="Proteomes" id="UP001239909">
    <property type="component" value="Unassembled WGS sequence"/>
</dbReference>
<dbReference type="EMBL" id="BSYI01000076">
    <property type="protein sequence ID" value="GMG85565.1"/>
    <property type="molecule type" value="Genomic_DNA"/>
</dbReference>
<proteinExistence type="predicted"/>